<name>A0A644WYF7_9ZZZZ</name>
<gene>
    <name evidence="2" type="primary">arnC_33</name>
    <name evidence="2" type="ORF">SDC9_55261</name>
</gene>
<dbReference type="EMBL" id="VSSQ01001510">
    <property type="protein sequence ID" value="MPM08945.1"/>
    <property type="molecule type" value="Genomic_DNA"/>
</dbReference>
<proteinExistence type="predicted"/>
<dbReference type="Pfam" id="PF00535">
    <property type="entry name" value="Glycos_transf_2"/>
    <property type="match status" value="1"/>
</dbReference>
<protein>
    <submittedName>
        <fullName evidence="2">Undecaprenyl-phosphate 4-deoxy-4-formamido-L-arabinose transferase</fullName>
        <ecNumber evidence="2">2.4.2.53</ecNumber>
    </submittedName>
</protein>
<dbReference type="GO" id="GO:0006487">
    <property type="term" value="P:protein N-linked glycosylation"/>
    <property type="evidence" value="ECO:0007669"/>
    <property type="project" value="TreeGrafter"/>
</dbReference>
<dbReference type="Gene3D" id="3.40.30.10">
    <property type="entry name" value="Glutaredoxin"/>
    <property type="match status" value="1"/>
</dbReference>
<comment type="caution">
    <text evidence="2">The sequence shown here is derived from an EMBL/GenBank/DDBJ whole genome shotgun (WGS) entry which is preliminary data.</text>
</comment>
<keyword evidence="2" id="KW-0808">Transferase</keyword>
<dbReference type="GO" id="GO:0099621">
    <property type="term" value="F:undecaprenyl-phosphate 4-deoxy-4-formamido-L-arabinose transferase activity"/>
    <property type="evidence" value="ECO:0007669"/>
    <property type="project" value="UniProtKB-EC"/>
</dbReference>
<dbReference type="SUPFAM" id="SSF52833">
    <property type="entry name" value="Thioredoxin-like"/>
    <property type="match status" value="1"/>
</dbReference>
<dbReference type="SUPFAM" id="SSF53448">
    <property type="entry name" value="Nucleotide-diphospho-sugar transferases"/>
    <property type="match status" value="1"/>
</dbReference>
<dbReference type="PANTHER" id="PTHR10859:SF91">
    <property type="entry name" value="DOLICHYL-PHOSPHATE BETA-GLUCOSYLTRANSFERASE"/>
    <property type="match status" value="1"/>
</dbReference>
<organism evidence="2">
    <name type="scientific">bioreactor metagenome</name>
    <dbReference type="NCBI Taxonomy" id="1076179"/>
    <lineage>
        <taxon>unclassified sequences</taxon>
        <taxon>metagenomes</taxon>
        <taxon>ecological metagenomes</taxon>
    </lineage>
</organism>
<evidence type="ECO:0000259" key="1">
    <source>
        <dbReference type="Pfam" id="PF00535"/>
    </source>
</evidence>
<dbReference type="InterPro" id="IPR001173">
    <property type="entry name" value="Glyco_trans_2-like"/>
</dbReference>
<feature type="domain" description="Glycosyltransferase 2-like" evidence="1">
    <location>
        <begin position="4"/>
        <end position="157"/>
    </location>
</feature>
<dbReference type="InterPro" id="IPR036249">
    <property type="entry name" value="Thioredoxin-like_sf"/>
</dbReference>
<dbReference type="EC" id="2.4.2.53" evidence="2"/>
<accession>A0A644WYF7</accession>
<keyword evidence="2" id="KW-0328">Glycosyltransferase</keyword>
<sequence>MTISLIIPFYNEKAILPGTAAACLTLRERLPNPIEIIFVDDGSTDGGGAILEGLAVKSVRYHENRGKGYAIRQGAAASTGDVLIYTDCDLAYGLAPVHAAAQLLITSGADIVCGSRRLSAEGYAAYPPLRKAASAGFSLLVRAVLGLGLSDTQCGFKCMRGEIGRGLFSRCVTDGFSFDLELLGRARRAGMKIIEMPVEVLHHSTSKVRLFRDSVKMAGEVFGISQIIRQETYNTDVTDYADHTESEKGRPIMENLYFYLDYCPFCNRASALFKEVVERRPELAPALASFELIEESKNSARAERYDYYNVPCCYVDGKKVHEGVMSLAQAETILETAKAALEMEQ</sequence>
<dbReference type="InterPro" id="IPR029044">
    <property type="entry name" value="Nucleotide-diphossugar_trans"/>
</dbReference>
<dbReference type="PANTHER" id="PTHR10859">
    <property type="entry name" value="GLYCOSYL TRANSFERASE"/>
    <property type="match status" value="1"/>
</dbReference>
<reference evidence="2" key="1">
    <citation type="submission" date="2019-08" db="EMBL/GenBank/DDBJ databases">
        <authorList>
            <person name="Kucharzyk K."/>
            <person name="Murdoch R.W."/>
            <person name="Higgins S."/>
            <person name="Loffler F."/>
        </authorList>
    </citation>
    <scope>NUCLEOTIDE SEQUENCE</scope>
</reference>
<evidence type="ECO:0000313" key="2">
    <source>
        <dbReference type="EMBL" id="MPM08945.1"/>
    </source>
</evidence>
<dbReference type="Gene3D" id="3.90.550.10">
    <property type="entry name" value="Spore Coat Polysaccharide Biosynthesis Protein SpsA, Chain A"/>
    <property type="match status" value="1"/>
</dbReference>
<dbReference type="AlphaFoldDB" id="A0A644WYF7"/>